<keyword evidence="3" id="KW-0489">Methyltransferase</keyword>
<dbReference type="AlphaFoldDB" id="A0A9P6CHH8"/>
<name>A0A9P6CHH8_9AGAR</name>
<dbReference type="PANTHER" id="PTHR12714:SF9">
    <property type="entry name" value="PROTEIN-S-ISOPRENYLCYSTEINE O-METHYLTRANSFERASE"/>
    <property type="match status" value="1"/>
</dbReference>
<keyword evidence="10" id="KW-0594">Phospholipid biosynthesis</keyword>
<dbReference type="InterPro" id="IPR007318">
    <property type="entry name" value="Phopholipid_MeTrfase"/>
</dbReference>
<keyword evidence="2" id="KW-0444">Lipid biosynthesis</keyword>
<evidence type="ECO:0000256" key="4">
    <source>
        <dbReference type="ARBA" id="ARBA00022691"/>
    </source>
</evidence>
<feature type="transmembrane region" description="Helical" evidence="12">
    <location>
        <begin position="184"/>
        <end position="202"/>
    </location>
</feature>
<keyword evidence="15" id="KW-1185">Reference proteome</keyword>
<dbReference type="GO" id="GO:0008168">
    <property type="term" value="F:methyltransferase activity"/>
    <property type="evidence" value="ECO:0007669"/>
    <property type="project" value="UniProtKB-KW"/>
</dbReference>
<evidence type="ECO:0000256" key="12">
    <source>
        <dbReference type="SAM" id="Phobius"/>
    </source>
</evidence>
<gene>
    <name evidence="14" type="ORF">BDZ94DRAFT_1298638</name>
</gene>
<keyword evidence="4" id="KW-0949">S-adenosyl-L-methionine</keyword>
<dbReference type="Proteomes" id="UP000807353">
    <property type="component" value="Unassembled WGS sequence"/>
</dbReference>
<keyword evidence="9 12" id="KW-0472">Membrane</keyword>
<sequence>MSMAKPICILLASVGLHCTFTPPSTATKGEQLPIVTFWDRYMSLTTSVIQPRKMIMCAVGMAEVAAIVAYHSPSSPLSKAVLSILLPRNNPQDLRLTSLSAIGTLLIMSGALIRKCCYRAMHRFFTFELTIQKGHELITTGPYGVVRHPSYSGITAVYLGIFCLYGSCGSWVRESGVLDTIGGRVALGFFAAMEVVVLAGLLRRMSSEDMALKKNFGEAWGRWAHNVPYSLIPWVY</sequence>
<organism evidence="14 15">
    <name type="scientific">Collybia nuda</name>
    <dbReference type="NCBI Taxonomy" id="64659"/>
    <lineage>
        <taxon>Eukaryota</taxon>
        <taxon>Fungi</taxon>
        <taxon>Dikarya</taxon>
        <taxon>Basidiomycota</taxon>
        <taxon>Agaricomycotina</taxon>
        <taxon>Agaricomycetes</taxon>
        <taxon>Agaricomycetidae</taxon>
        <taxon>Agaricales</taxon>
        <taxon>Tricholomatineae</taxon>
        <taxon>Clitocybaceae</taxon>
        <taxon>Collybia</taxon>
    </lineage>
</organism>
<evidence type="ECO:0000256" key="6">
    <source>
        <dbReference type="ARBA" id="ARBA00022824"/>
    </source>
</evidence>
<keyword evidence="11" id="KW-1208">Phospholipid metabolism</keyword>
<keyword evidence="13" id="KW-0732">Signal</keyword>
<evidence type="ECO:0000256" key="1">
    <source>
        <dbReference type="ARBA" id="ARBA00004127"/>
    </source>
</evidence>
<dbReference type="GO" id="GO:0008654">
    <property type="term" value="P:phospholipid biosynthetic process"/>
    <property type="evidence" value="ECO:0007669"/>
    <property type="project" value="UniProtKB-KW"/>
</dbReference>
<dbReference type="PANTHER" id="PTHR12714">
    <property type="entry name" value="PROTEIN-S ISOPRENYLCYSTEINE O-METHYLTRANSFERASE"/>
    <property type="match status" value="1"/>
</dbReference>
<evidence type="ECO:0000256" key="9">
    <source>
        <dbReference type="ARBA" id="ARBA00023136"/>
    </source>
</evidence>
<protein>
    <recommendedName>
        <fullName evidence="16">Protein-S-isoprenylcysteine O-methyltransferase</fullName>
    </recommendedName>
</protein>
<evidence type="ECO:0000256" key="2">
    <source>
        <dbReference type="ARBA" id="ARBA00022516"/>
    </source>
</evidence>
<accession>A0A9P6CHH8</accession>
<dbReference type="Pfam" id="PF04191">
    <property type="entry name" value="PEMT"/>
    <property type="match status" value="1"/>
</dbReference>
<feature type="transmembrane region" description="Helical" evidence="12">
    <location>
        <begin position="94"/>
        <end position="113"/>
    </location>
</feature>
<dbReference type="GO" id="GO:0012505">
    <property type="term" value="C:endomembrane system"/>
    <property type="evidence" value="ECO:0007669"/>
    <property type="project" value="UniProtKB-SubCell"/>
</dbReference>
<keyword evidence="6" id="KW-0256">Endoplasmic reticulum</keyword>
<evidence type="ECO:0000256" key="13">
    <source>
        <dbReference type="SAM" id="SignalP"/>
    </source>
</evidence>
<evidence type="ECO:0000256" key="8">
    <source>
        <dbReference type="ARBA" id="ARBA00023098"/>
    </source>
</evidence>
<keyword evidence="5 12" id="KW-0812">Transmembrane</keyword>
<dbReference type="EMBL" id="MU150273">
    <property type="protein sequence ID" value="KAF9462310.1"/>
    <property type="molecule type" value="Genomic_DNA"/>
</dbReference>
<feature type="transmembrane region" description="Helical" evidence="12">
    <location>
        <begin position="151"/>
        <end position="172"/>
    </location>
</feature>
<dbReference type="GO" id="GO:0032259">
    <property type="term" value="P:methylation"/>
    <property type="evidence" value="ECO:0007669"/>
    <property type="project" value="UniProtKB-KW"/>
</dbReference>
<dbReference type="OrthoDB" id="422086at2759"/>
<keyword evidence="3" id="KW-0808">Transferase</keyword>
<evidence type="ECO:0000313" key="15">
    <source>
        <dbReference type="Proteomes" id="UP000807353"/>
    </source>
</evidence>
<keyword evidence="8" id="KW-0443">Lipid metabolism</keyword>
<reference evidence="14" key="1">
    <citation type="submission" date="2020-11" db="EMBL/GenBank/DDBJ databases">
        <authorList>
            <consortium name="DOE Joint Genome Institute"/>
            <person name="Ahrendt S."/>
            <person name="Riley R."/>
            <person name="Andreopoulos W."/>
            <person name="Labutti K."/>
            <person name="Pangilinan J."/>
            <person name="Ruiz-Duenas F.J."/>
            <person name="Barrasa J.M."/>
            <person name="Sanchez-Garcia M."/>
            <person name="Camarero S."/>
            <person name="Miyauchi S."/>
            <person name="Serrano A."/>
            <person name="Linde D."/>
            <person name="Babiker R."/>
            <person name="Drula E."/>
            <person name="Ayuso-Fernandez I."/>
            <person name="Pacheco R."/>
            <person name="Padilla G."/>
            <person name="Ferreira P."/>
            <person name="Barriuso J."/>
            <person name="Kellner H."/>
            <person name="Castanera R."/>
            <person name="Alfaro M."/>
            <person name="Ramirez L."/>
            <person name="Pisabarro A.G."/>
            <person name="Kuo A."/>
            <person name="Tritt A."/>
            <person name="Lipzen A."/>
            <person name="He G."/>
            <person name="Yan M."/>
            <person name="Ng V."/>
            <person name="Cullen D."/>
            <person name="Martin F."/>
            <person name="Rosso M.-N."/>
            <person name="Henrissat B."/>
            <person name="Hibbett D."/>
            <person name="Martinez A.T."/>
            <person name="Grigoriev I.V."/>
        </authorList>
    </citation>
    <scope>NUCLEOTIDE SEQUENCE</scope>
    <source>
        <strain evidence="14">CBS 247.69</strain>
    </source>
</reference>
<evidence type="ECO:0000256" key="5">
    <source>
        <dbReference type="ARBA" id="ARBA00022692"/>
    </source>
</evidence>
<evidence type="ECO:0000256" key="10">
    <source>
        <dbReference type="ARBA" id="ARBA00023209"/>
    </source>
</evidence>
<comment type="subcellular location">
    <subcellularLocation>
        <location evidence="1">Endomembrane system</location>
        <topology evidence="1">Multi-pass membrane protein</topology>
    </subcellularLocation>
</comment>
<evidence type="ECO:0000256" key="3">
    <source>
        <dbReference type="ARBA" id="ARBA00022603"/>
    </source>
</evidence>
<comment type="caution">
    <text evidence="14">The sequence shown here is derived from an EMBL/GenBank/DDBJ whole genome shotgun (WGS) entry which is preliminary data.</text>
</comment>
<feature type="signal peptide" evidence="13">
    <location>
        <begin position="1"/>
        <end position="26"/>
    </location>
</feature>
<keyword evidence="7 12" id="KW-1133">Transmembrane helix</keyword>
<feature type="chain" id="PRO_5040232738" description="Protein-S-isoprenylcysteine O-methyltransferase" evidence="13">
    <location>
        <begin position="27"/>
        <end position="236"/>
    </location>
</feature>
<evidence type="ECO:0000256" key="11">
    <source>
        <dbReference type="ARBA" id="ARBA00023264"/>
    </source>
</evidence>
<evidence type="ECO:0000256" key="7">
    <source>
        <dbReference type="ARBA" id="ARBA00022989"/>
    </source>
</evidence>
<dbReference type="Gene3D" id="1.20.120.1630">
    <property type="match status" value="1"/>
</dbReference>
<proteinExistence type="predicted"/>
<evidence type="ECO:0000313" key="14">
    <source>
        <dbReference type="EMBL" id="KAF9462310.1"/>
    </source>
</evidence>
<evidence type="ECO:0008006" key="16">
    <source>
        <dbReference type="Google" id="ProtNLM"/>
    </source>
</evidence>